<dbReference type="EMBL" id="FUKO01000039">
    <property type="protein sequence ID" value="SJN45728.1"/>
    <property type="molecule type" value="Genomic_DNA"/>
</dbReference>
<keyword evidence="5" id="KW-1185">Reference proteome</keyword>
<keyword evidence="2" id="KW-0472">Membrane</keyword>
<name>A0A1R4KN74_9MICO</name>
<dbReference type="Pfam" id="PF04213">
    <property type="entry name" value="HtaA"/>
    <property type="match status" value="1"/>
</dbReference>
<evidence type="ECO:0000259" key="3">
    <source>
        <dbReference type="Pfam" id="PF04213"/>
    </source>
</evidence>
<evidence type="ECO:0000313" key="5">
    <source>
        <dbReference type="Proteomes" id="UP000196320"/>
    </source>
</evidence>
<keyword evidence="2" id="KW-0812">Transmembrane</keyword>
<dbReference type="Proteomes" id="UP000196320">
    <property type="component" value="Unassembled WGS sequence"/>
</dbReference>
<feature type="transmembrane region" description="Helical" evidence="2">
    <location>
        <begin position="191"/>
        <end position="212"/>
    </location>
</feature>
<accession>A0A1R4KN74</accession>
<evidence type="ECO:0000256" key="2">
    <source>
        <dbReference type="SAM" id="Phobius"/>
    </source>
</evidence>
<dbReference type="AlphaFoldDB" id="A0A1R4KN74"/>
<gene>
    <name evidence="4" type="ORF">FM104_14245</name>
</gene>
<sequence length="237" mass="24122">MKESFRAYISGSIANGAWETSDGAEYETPEFVWTNGTGTFDPTTGTGSVSFTGTVHFTGHDGVLDLTLANPTVEFEGGGSAALLLDARSTDMEGEVVVDTAQEWVGEIALDGDLVPSGGVLDLADQQTTLTNSGAAAFAGFYEAGVDLDPLSVTLGLDGCDTDAAAVADEPTTEEPVAAAPVAEDEGDIPWLPIAVGGVALIVIGLTVGLLISGRRSRSAPESGTDQALEDPLAGAQ</sequence>
<protein>
    <submittedName>
        <fullName evidence="4">Putative membrane protein</fullName>
    </submittedName>
</protein>
<feature type="domain" description="Htaa" evidence="3">
    <location>
        <begin position="2"/>
        <end position="154"/>
    </location>
</feature>
<reference evidence="4 5" key="1">
    <citation type="submission" date="2017-02" db="EMBL/GenBank/DDBJ databases">
        <authorList>
            <person name="Peterson S.W."/>
        </authorList>
    </citation>
    <scope>NUCLEOTIDE SEQUENCE [LARGE SCALE GENOMIC DNA]</scope>
    <source>
        <strain evidence="4 5">B Mb 05.01</strain>
    </source>
</reference>
<evidence type="ECO:0000313" key="4">
    <source>
        <dbReference type="EMBL" id="SJN45728.1"/>
    </source>
</evidence>
<keyword evidence="2" id="KW-1133">Transmembrane helix</keyword>
<organism evidence="4 5">
    <name type="scientific">Microbacterium esteraromaticum</name>
    <dbReference type="NCBI Taxonomy" id="57043"/>
    <lineage>
        <taxon>Bacteria</taxon>
        <taxon>Bacillati</taxon>
        <taxon>Actinomycetota</taxon>
        <taxon>Actinomycetes</taxon>
        <taxon>Micrococcales</taxon>
        <taxon>Microbacteriaceae</taxon>
        <taxon>Microbacterium</taxon>
    </lineage>
</organism>
<dbReference type="InterPro" id="IPR007331">
    <property type="entry name" value="Htaa"/>
</dbReference>
<feature type="region of interest" description="Disordered" evidence="1">
    <location>
        <begin position="217"/>
        <end position="237"/>
    </location>
</feature>
<evidence type="ECO:0000256" key="1">
    <source>
        <dbReference type="SAM" id="MobiDB-lite"/>
    </source>
</evidence>
<proteinExistence type="predicted"/>